<dbReference type="AlphaFoldDB" id="A0A5C6S604"/>
<evidence type="ECO:0000313" key="1">
    <source>
        <dbReference type="EMBL" id="TXB69833.1"/>
    </source>
</evidence>
<accession>A0A5C6S604</accession>
<keyword evidence="2" id="KW-1185">Reference proteome</keyword>
<dbReference type="EMBL" id="VOPL01000002">
    <property type="protein sequence ID" value="TXB69833.1"/>
    <property type="molecule type" value="Genomic_DNA"/>
</dbReference>
<sequence>MQIVYHVGAHGSDHERLIRTLLRNREELWTLGTDIPSPTRYKGVFGGAITALNGGEAPAEMQETLLDSLIDSDSARRLILSQSMFLGLPQRAIGESGFYPRGAHRMLGLSNLFPDSAVEFFLSVVHPAAQVAELVLLSKGDYDAVMGGRDPRTLRWAPFVRAIQDAIPDRELVVWAQEDLPFIWPEVLRRMAGIGPETPLRGEDAVLADLLPAEALAELNRQISAIPGIGISTRRDMIEKALSDHATEGAAESAVNLPGWSQDLIDELSQIYAEDIDELSSMPGIDFIKA</sequence>
<organism evidence="1 2">
    <name type="scientific">Paracoccus aurantiacus</name>
    <dbReference type="NCBI Taxonomy" id="2599412"/>
    <lineage>
        <taxon>Bacteria</taxon>
        <taxon>Pseudomonadati</taxon>
        <taxon>Pseudomonadota</taxon>
        <taxon>Alphaproteobacteria</taxon>
        <taxon>Rhodobacterales</taxon>
        <taxon>Paracoccaceae</taxon>
        <taxon>Paracoccus</taxon>
    </lineage>
</organism>
<protein>
    <submittedName>
        <fullName evidence="1">Uncharacterized protein</fullName>
    </submittedName>
</protein>
<reference evidence="1 2" key="1">
    <citation type="submission" date="2019-08" db="EMBL/GenBank/DDBJ databases">
        <authorList>
            <person name="Ye J."/>
        </authorList>
    </citation>
    <scope>NUCLEOTIDE SEQUENCE [LARGE SCALE GENOMIC DNA]</scope>
    <source>
        <strain evidence="1 2">TK008</strain>
    </source>
</reference>
<dbReference type="Proteomes" id="UP000321562">
    <property type="component" value="Unassembled WGS sequence"/>
</dbReference>
<gene>
    <name evidence="1" type="ORF">FQV27_06875</name>
</gene>
<dbReference type="RefSeq" id="WP_147097123.1">
    <property type="nucleotide sequence ID" value="NZ_JBHUFH010000001.1"/>
</dbReference>
<proteinExistence type="predicted"/>
<dbReference type="OrthoDB" id="7816979at2"/>
<comment type="caution">
    <text evidence="1">The sequence shown here is derived from an EMBL/GenBank/DDBJ whole genome shotgun (WGS) entry which is preliminary data.</text>
</comment>
<evidence type="ECO:0000313" key="2">
    <source>
        <dbReference type="Proteomes" id="UP000321562"/>
    </source>
</evidence>
<name>A0A5C6S604_9RHOB</name>